<gene>
    <name evidence="5" type="primary">oadA</name>
    <name evidence="5" type="ORF">E5Q11_05220</name>
</gene>
<dbReference type="InterPro" id="IPR003379">
    <property type="entry name" value="Carboxylase_cons_dom"/>
</dbReference>
<dbReference type="OrthoDB" id="9760256at2"/>
<accession>A0A4Z1C3V3</accession>
<dbReference type="GO" id="GO:0006814">
    <property type="term" value="P:sodium ion transport"/>
    <property type="evidence" value="ECO:0007669"/>
    <property type="project" value="InterPro"/>
</dbReference>
<feature type="region of interest" description="Disordered" evidence="2">
    <location>
        <begin position="504"/>
        <end position="535"/>
    </location>
</feature>
<dbReference type="PROSITE" id="PS50968">
    <property type="entry name" value="BIOTINYL_LIPOYL"/>
    <property type="match status" value="1"/>
</dbReference>
<dbReference type="Gene3D" id="3.20.20.70">
    <property type="entry name" value="Aldolase class I"/>
    <property type="match status" value="1"/>
</dbReference>
<evidence type="ECO:0000256" key="1">
    <source>
        <dbReference type="ARBA" id="ARBA00023267"/>
    </source>
</evidence>
<feature type="compositionally biased region" description="Low complexity" evidence="2">
    <location>
        <begin position="520"/>
        <end position="535"/>
    </location>
</feature>
<evidence type="ECO:0000259" key="3">
    <source>
        <dbReference type="PROSITE" id="PS50968"/>
    </source>
</evidence>
<dbReference type="CDD" id="cd06850">
    <property type="entry name" value="biotinyl_domain"/>
    <property type="match status" value="1"/>
</dbReference>
<dbReference type="PANTHER" id="PTHR43778">
    <property type="entry name" value="PYRUVATE CARBOXYLASE"/>
    <property type="match status" value="1"/>
</dbReference>
<feature type="compositionally biased region" description="Low complexity" evidence="2">
    <location>
        <begin position="466"/>
        <end position="481"/>
    </location>
</feature>
<dbReference type="FunFam" id="2.40.50.100:FF:000003">
    <property type="entry name" value="Acetyl-CoA carboxylase biotin carboxyl carrier protein"/>
    <property type="match status" value="1"/>
</dbReference>
<dbReference type="PROSITE" id="PS50991">
    <property type="entry name" value="PYR_CT"/>
    <property type="match status" value="1"/>
</dbReference>
<comment type="caution">
    <text evidence="5">The sequence shown here is derived from an EMBL/GenBank/DDBJ whole genome shotgun (WGS) entry which is preliminary data.</text>
</comment>
<dbReference type="PANTHER" id="PTHR43778:SF2">
    <property type="entry name" value="PYRUVATE CARBOXYLASE, MITOCHONDRIAL"/>
    <property type="match status" value="1"/>
</dbReference>
<dbReference type="NCBIfam" id="NF006761">
    <property type="entry name" value="PRK09282.1"/>
    <property type="match status" value="1"/>
</dbReference>
<dbReference type="GO" id="GO:0004736">
    <property type="term" value="F:pyruvate carboxylase activity"/>
    <property type="evidence" value="ECO:0007669"/>
    <property type="project" value="TreeGrafter"/>
</dbReference>
<organism evidence="5 6">
    <name type="scientific">Marinobacter confluentis</name>
    <dbReference type="NCBI Taxonomy" id="1697557"/>
    <lineage>
        <taxon>Bacteria</taxon>
        <taxon>Pseudomonadati</taxon>
        <taxon>Pseudomonadota</taxon>
        <taxon>Gammaproteobacteria</taxon>
        <taxon>Pseudomonadales</taxon>
        <taxon>Marinobacteraceae</taxon>
        <taxon>Marinobacter</taxon>
    </lineage>
</organism>
<feature type="domain" description="Pyruvate carboxyltransferase" evidence="4">
    <location>
        <begin position="8"/>
        <end position="268"/>
    </location>
</feature>
<evidence type="ECO:0000313" key="5">
    <source>
        <dbReference type="EMBL" id="TGN41918.1"/>
    </source>
</evidence>
<keyword evidence="1" id="KW-0092">Biotin</keyword>
<dbReference type="InterPro" id="IPR013785">
    <property type="entry name" value="Aldolase_TIM"/>
</dbReference>
<dbReference type="InterPro" id="IPR055268">
    <property type="entry name" value="PCB-like"/>
</dbReference>
<feature type="region of interest" description="Disordered" evidence="2">
    <location>
        <begin position="459"/>
        <end position="481"/>
    </location>
</feature>
<dbReference type="InterPro" id="IPR011053">
    <property type="entry name" value="Single_hybrid_motif"/>
</dbReference>
<feature type="domain" description="Lipoyl-binding" evidence="3">
    <location>
        <begin position="528"/>
        <end position="601"/>
    </location>
</feature>
<protein>
    <submittedName>
        <fullName evidence="5">Oxaloacetate decarboxylase subunit alpha</fullName>
    </submittedName>
</protein>
<evidence type="ECO:0000256" key="2">
    <source>
        <dbReference type="SAM" id="MobiDB-lite"/>
    </source>
</evidence>
<dbReference type="SUPFAM" id="SSF51230">
    <property type="entry name" value="Single hybrid motif"/>
    <property type="match status" value="1"/>
</dbReference>
<dbReference type="Pfam" id="PF02436">
    <property type="entry name" value="PYC_OADA"/>
    <property type="match status" value="1"/>
</dbReference>
<dbReference type="Pfam" id="PF00682">
    <property type="entry name" value="HMGL-like"/>
    <property type="match status" value="1"/>
</dbReference>
<dbReference type="Proteomes" id="UP000298325">
    <property type="component" value="Unassembled WGS sequence"/>
</dbReference>
<dbReference type="NCBIfam" id="TIGR01108">
    <property type="entry name" value="oadA"/>
    <property type="match status" value="1"/>
</dbReference>
<dbReference type="AlphaFoldDB" id="A0A4Z1C3V3"/>
<keyword evidence="6" id="KW-1185">Reference proteome</keyword>
<dbReference type="Pfam" id="PF00364">
    <property type="entry name" value="Biotin_lipoyl"/>
    <property type="match status" value="1"/>
</dbReference>
<sequence length="601" mass="64821">MTDTKKPLGITDVILRDAHQSLLATRMRLDDMLPIAEKLDKVGFWSLESWGGATFDACIRYLGEDPWERIRELKKAMPNTQQQMLLRGQNLLGYRHYGDDVVERFCDRAAESGVDVFRIFDAMNDPRNLATAIKAVKKTGKHAQGTIAYTTSPVHTIEMWVDMAKEVAEMGADSIAIKDMAGILKPYVAFDLVSRLKKELDIPIHMQCHATTGMSTATAIKAAEAGIDNVDTAISSMSMTYGHSPTEAVVAILEGTDRDTGLDLNLLEEIASYFREVRKKYARFEGSLRGTDSRILIAQVPGGMLTNMENQLKEQNAGDKFDQVLDEIPKVREDLGFIPLVTPTSQIVGTQAVLNVLTGERYKSISKETSAILKGEYGAAPAPMNKELQERVLDGKEVITCRPADLIEPEMDKLTDELKQIAKEKDIKLAENEIDDVLTYALFPQIGLKFLENRGNPDAFEPVPTAESAAAASAPAKAGGPETYTVEVNGKEYVVAVSEGGEITQIQGGDGSSAGGQAGGSSAAPAPAAGEGEPVPAPLGGNIFKVLVSPGDAVEEGDVMIILEAMKMETEVRAPKAGTIGEVFIKVGDAVSVGDEMLTIG</sequence>
<evidence type="ECO:0000313" key="6">
    <source>
        <dbReference type="Proteomes" id="UP000298325"/>
    </source>
</evidence>
<dbReference type="SUPFAM" id="SSF89000">
    <property type="entry name" value="post-HMGL domain-like"/>
    <property type="match status" value="1"/>
</dbReference>
<proteinExistence type="predicted"/>
<dbReference type="GO" id="GO:0006094">
    <property type="term" value="P:gluconeogenesis"/>
    <property type="evidence" value="ECO:0007669"/>
    <property type="project" value="TreeGrafter"/>
</dbReference>
<evidence type="ECO:0000259" key="4">
    <source>
        <dbReference type="PROSITE" id="PS50991"/>
    </source>
</evidence>
<dbReference type="InterPro" id="IPR005776">
    <property type="entry name" value="OadA"/>
</dbReference>
<dbReference type="PROSITE" id="PS00188">
    <property type="entry name" value="BIOTIN"/>
    <property type="match status" value="1"/>
</dbReference>
<reference evidence="5 6" key="1">
    <citation type="submission" date="2019-04" db="EMBL/GenBank/DDBJ databases">
        <authorList>
            <person name="Park S."/>
            <person name="Yoon J.-H."/>
        </authorList>
    </citation>
    <scope>NUCLEOTIDE SEQUENCE [LARGE SCALE GENOMIC DNA]</scope>
    <source>
        <strain evidence="5 6">HJM-18</strain>
    </source>
</reference>
<dbReference type="InterPro" id="IPR000089">
    <property type="entry name" value="Biotin_lipoyl"/>
</dbReference>
<dbReference type="Gene3D" id="2.40.50.100">
    <property type="match status" value="1"/>
</dbReference>
<dbReference type="SUPFAM" id="SSF51569">
    <property type="entry name" value="Aldolase"/>
    <property type="match status" value="1"/>
</dbReference>
<dbReference type="EMBL" id="SRPF01000001">
    <property type="protein sequence ID" value="TGN41918.1"/>
    <property type="molecule type" value="Genomic_DNA"/>
</dbReference>
<dbReference type="CDD" id="cd07937">
    <property type="entry name" value="DRE_TIM_PC_TC_5S"/>
    <property type="match status" value="1"/>
</dbReference>
<dbReference type="RefSeq" id="WP_135802304.1">
    <property type="nucleotide sequence ID" value="NZ_SRPF01000001.1"/>
</dbReference>
<dbReference type="GO" id="GO:0005737">
    <property type="term" value="C:cytoplasm"/>
    <property type="evidence" value="ECO:0007669"/>
    <property type="project" value="TreeGrafter"/>
</dbReference>
<dbReference type="NCBIfam" id="NF010643">
    <property type="entry name" value="PRK14040.1"/>
    <property type="match status" value="1"/>
</dbReference>
<feature type="compositionally biased region" description="Gly residues" evidence="2">
    <location>
        <begin position="508"/>
        <end position="519"/>
    </location>
</feature>
<name>A0A4Z1C3V3_9GAMM</name>
<dbReference type="InterPro" id="IPR001882">
    <property type="entry name" value="Biotin_BS"/>
</dbReference>
<dbReference type="GO" id="GO:0008948">
    <property type="term" value="F:oxaloacetate decarboxylase activity"/>
    <property type="evidence" value="ECO:0007669"/>
    <property type="project" value="InterPro"/>
</dbReference>
<dbReference type="InterPro" id="IPR000891">
    <property type="entry name" value="PYR_CT"/>
</dbReference>